<organism evidence="2 3">
    <name type="scientific">Lacimicrobium alkaliphilum</name>
    <dbReference type="NCBI Taxonomy" id="1526571"/>
    <lineage>
        <taxon>Bacteria</taxon>
        <taxon>Pseudomonadati</taxon>
        <taxon>Pseudomonadota</taxon>
        <taxon>Gammaproteobacteria</taxon>
        <taxon>Alteromonadales</taxon>
        <taxon>Alteromonadaceae</taxon>
        <taxon>Lacimicrobium</taxon>
    </lineage>
</organism>
<dbReference type="Proteomes" id="UP000614272">
    <property type="component" value="Unassembled WGS sequence"/>
</dbReference>
<comment type="caution">
    <text evidence="2">The sequence shown here is derived from an EMBL/GenBank/DDBJ whole genome shotgun (WGS) entry which is preliminary data.</text>
</comment>
<dbReference type="Gene3D" id="1.20.1440.40">
    <property type="entry name" value="YqcC-like"/>
    <property type="match status" value="1"/>
</dbReference>
<evidence type="ECO:0000313" key="3">
    <source>
        <dbReference type="Proteomes" id="UP000614272"/>
    </source>
</evidence>
<name>A0ABQ1RE95_9ALTE</name>
<keyword evidence="3" id="KW-1185">Reference proteome</keyword>
<dbReference type="InterPro" id="IPR023376">
    <property type="entry name" value="YqcC-like_dom"/>
</dbReference>
<accession>A0ABQ1RE95</accession>
<evidence type="ECO:0000259" key="1">
    <source>
        <dbReference type="Pfam" id="PF04287"/>
    </source>
</evidence>
<dbReference type="SUPFAM" id="SSF158452">
    <property type="entry name" value="YqcC-like"/>
    <property type="match status" value="1"/>
</dbReference>
<proteinExistence type="predicted"/>
<gene>
    <name evidence="2" type="primary">yqcC</name>
    <name evidence="2" type="ORF">GCM10011357_22620</name>
</gene>
<dbReference type="PANTHER" id="PTHR39586:SF1">
    <property type="entry name" value="CYTOPLASMIC PROTEIN"/>
    <property type="match status" value="1"/>
</dbReference>
<sequence length="111" mass="13135">MSTDSNKHNQTFLLLSRLRLSLEQQQMWQREAPSATALASAQPFCCDTLKYEQWLQFVFIPRMQALCRHRQPLPGHMSLLPMAEQAWPEKTQHHELMQILHDFDQLYSQEP</sequence>
<protein>
    <recommendedName>
        <fullName evidence="1">YqcC-like domain-containing protein</fullName>
    </recommendedName>
</protein>
<dbReference type="PIRSF" id="PIRSF006257">
    <property type="entry name" value="UCP006257"/>
    <property type="match status" value="1"/>
</dbReference>
<dbReference type="RefSeq" id="WP_099034922.1">
    <property type="nucleotide sequence ID" value="NZ_BMGJ01000008.1"/>
</dbReference>
<dbReference type="EMBL" id="BMGJ01000008">
    <property type="protein sequence ID" value="GGD66868.1"/>
    <property type="molecule type" value="Genomic_DNA"/>
</dbReference>
<dbReference type="PANTHER" id="PTHR39586">
    <property type="entry name" value="CYTOPLASMIC PROTEIN-RELATED"/>
    <property type="match status" value="1"/>
</dbReference>
<dbReference type="InterPro" id="IPR007384">
    <property type="entry name" value="UCP006257"/>
</dbReference>
<reference evidence="3" key="1">
    <citation type="journal article" date="2019" name="Int. J. Syst. Evol. Microbiol.">
        <title>The Global Catalogue of Microorganisms (GCM) 10K type strain sequencing project: providing services to taxonomists for standard genome sequencing and annotation.</title>
        <authorList>
            <consortium name="The Broad Institute Genomics Platform"/>
            <consortium name="The Broad Institute Genome Sequencing Center for Infectious Disease"/>
            <person name="Wu L."/>
            <person name="Ma J."/>
        </authorList>
    </citation>
    <scope>NUCLEOTIDE SEQUENCE [LARGE SCALE GENOMIC DNA]</scope>
    <source>
        <strain evidence="3">CGMCC 1.12923</strain>
    </source>
</reference>
<evidence type="ECO:0000313" key="2">
    <source>
        <dbReference type="EMBL" id="GGD66868.1"/>
    </source>
</evidence>
<feature type="domain" description="YqcC-like" evidence="1">
    <location>
        <begin position="13"/>
        <end position="106"/>
    </location>
</feature>
<dbReference type="InterPro" id="IPR036814">
    <property type="entry name" value="YqcC-like_sf"/>
</dbReference>
<dbReference type="Pfam" id="PF04287">
    <property type="entry name" value="DUF446"/>
    <property type="match status" value="1"/>
</dbReference>